<protein>
    <recommendedName>
        <fullName evidence="1">N-acetyltransferase domain-containing protein</fullName>
    </recommendedName>
</protein>
<feature type="domain" description="N-acetyltransferase" evidence="1">
    <location>
        <begin position="19"/>
        <end position="179"/>
    </location>
</feature>
<reference evidence="2 3" key="1">
    <citation type="submission" date="2017-04" db="EMBL/GenBank/DDBJ databases">
        <title>Complete genome of Campylobacter concisus ATCC 33237T and draft genomes for an additional eight well characterized C. concisus strains.</title>
        <authorList>
            <person name="Cornelius A.J."/>
            <person name="Miller W.G."/>
            <person name="Lastovica A.J."/>
            <person name="On S.L."/>
            <person name="French N.P."/>
            <person name="Vandenberg O."/>
            <person name="Biggs P.J."/>
        </authorList>
    </citation>
    <scope>NUCLEOTIDE SEQUENCE [LARGE SCALE GENOMIC DNA]</scope>
    <source>
        <strain evidence="2 3">Lasto127.99</strain>
    </source>
</reference>
<dbReference type="Gene3D" id="3.40.630.30">
    <property type="match status" value="1"/>
</dbReference>
<comment type="caution">
    <text evidence="2">The sequence shown here is derived from an EMBL/GenBank/DDBJ whole genome shotgun (WGS) entry which is preliminary data.</text>
</comment>
<dbReference type="PROSITE" id="PS51186">
    <property type="entry name" value="GNAT"/>
    <property type="match status" value="1"/>
</dbReference>
<organism evidence="2 3">
    <name type="scientific">Campylobacter concisus</name>
    <dbReference type="NCBI Taxonomy" id="199"/>
    <lineage>
        <taxon>Bacteria</taxon>
        <taxon>Pseudomonadati</taxon>
        <taxon>Campylobacterota</taxon>
        <taxon>Epsilonproteobacteria</taxon>
        <taxon>Campylobacterales</taxon>
        <taxon>Campylobacteraceae</taxon>
        <taxon>Campylobacter</taxon>
    </lineage>
</organism>
<dbReference type="InterPro" id="IPR000182">
    <property type="entry name" value="GNAT_dom"/>
</dbReference>
<evidence type="ECO:0000259" key="1">
    <source>
        <dbReference type="PROSITE" id="PS51186"/>
    </source>
</evidence>
<evidence type="ECO:0000313" key="3">
    <source>
        <dbReference type="Proteomes" id="UP000195893"/>
    </source>
</evidence>
<dbReference type="SUPFAM" id="SSF55729">
    <property type="entry name" value="Acyl-CoA N-acyltransferases (Nat)"/>
    <property type="match status" value="1"/>
</dbReference>
<sequence length="182" mass="21356">MLQWIKNLFFQKEKYKNEILFCIATIEDLDFLEDCIQAGSSEKHFREMSRDEIKKAIKHQTQNSILAVIKSAETNIDIGFLYVGKNNRIFESGTQEVFSGYEINLLYILEPYRKNGIGTKTILQIEKMFKQQNVNKIYARCDKYHSIEAIALFKKLGYQDNGKVSEFPNKDLYYIILEKDLV</sequence>
<dbReference type="Proteomes" id="UP000195893">
    <property type="component" value="Unassembled WGS sequence"/>
</dbReference>
<evidence type="ECO:0000313" key="2">
    <source>
        <dbReference type="EMBL" id="OUT18590.1"/>
    </source>
</evidence>
<name>A0A1Y5NCJ6_9BACT</name>
<dbReference type="InterPro" id="IPR016181">
    <property type="entry name" value="Acyl_CoA_acyltransferase"/>
</dbReference>
<dbReference type="AlphaFoldDB" id="A0A1Y5NCJ6"/>
<dbReference type="RefSeq" id="WP_087581187.1">
    <property type="nucleotide sequence ID" value="NZ_NDYQ01000003.1"/>
</dbReference>
<proteinExistence type="predicted"/>
<dbReference type="EMBL" id="NDYQ01000003">
    <property type="protein sequence ID" value="OUT18590.1"/>
    <property type="molecule type" value="Genomic_DNA"/>
</dbReference>
<dbReference type="GO" id="GO:0016747">
    <property type="term" value="F:acyltransferase activity, transferring groups other than amino-acyl groups"/>
    <property type="evidence" value="ECO:0007669"/>
    <property type="project" value="InterPro"/>
</dbReference>
<dbReference type="CDD" id="cd04301">
    <property type="entry name" value="NAT_SF"/>
    <property type="match status" value="1"/>
</dbReference>
<gene>
    <name evidence="2" type="ORF">B9N60_02765</name>
</gene>
<dbReference type="Pfam" id="PF00583">
    <property type="entry name" value="Acetyltransf_1"/>
    <property type="match status" value="1"/>
</dbReference>
<accession>A0A1Y5NCJ6</accession>